<evidence type="ECO:0000256" key="5">
    <source>
        <dbReference type="ARBA" id="ARBA00022989"/>
    </source>
</evidence>
<dbReference type="Gene3D" id="3.10.20.310">
    <property type="entry name" value="membrane protein fhac"/>
    <property type="match status" value="1"/>
</dbReference>
<evidence type="ECO:0000256" key="8">
    <source>
        <dbReference type="SAM" id="MobiDB-lite"/>
    </source>
</evidence>
<dbReference type="Pfam" id="PF03799">
    <property type="entry name" value="FtsQ_DivIB_C"/>
    <property type="match status" value="1"/>
</dbReference>
<dbReference type="InterPro" id="IPR005548">
    <property type="entry name" value="Cell_div_FtsQ/DivIB_C"/>
</dbReference>
<proteinExistence type="predicted"/>
<evidence type="ECO:0000256" key="6">
    <source>
        <dbReference type="ARBA" id="ARBA00023136"/>
    </source>
</evidence>
<feature type="compositionally biased region" description="Low complexity" evidence="8">
    <location>
        <begin position="1"/>
        <end position="16"/>
    </location>
</feature>
<sequence length="253" mass="26913">MSPAATSTRARSSTPPSTGPRPDLRGELDRRRAARRRLVRAGVAALVLAIVAALVWLVTASSVLTAREVTVAGQRELSADQLRQAAAVPLGVPLARQDLDAIARRATSLPQVASARVKRSWPHTIAVTVVEREPLLAVQQPGGYALVDASGVAYETRGRVPDGVMLVDADPSATRLLTDLATVASALPTELRDRVLRLRATAADDITVELSSGTTVRWGDARESVLKGQIVEALLSKKVRLIDVSVPHNPATR</sequence>
<dbReference type="PANTHER" id="PTHR37820:SF1">
    <property type="entry name" value="CELL DIVISION PROTEIN FTSQ"/>
    <property type="match status" value="1"/>
</dbReference>
<comment type="subcellular location">
    <subcellularLocation>
        <location evidence="1">Membrane</location>
    </subcellularLocation>
</comment>
<evidence type="ECO:0000256" key="9">
    <source>
        <dbReference type="SAM" id="Phobius"/>
    </source>
</evidence>
<keyword evidence="5 9" id="KW-1133">Transmembrane helix</keyword>
<evidence type="ECO:0000256" key="2">
    <source>
        <dbReference type="ARBA" id="ARBA00022475"/>
    </source>
</evidence>
<dbReference type="GO" id="GO:0051301">
    <property type="term" value="P:cell division"/>
    <property type="evidence" value="ECO:0007669"/>
    <property type="project" value="UniProtKB-KW"/>
</dbReference>
<evidence type="ECO:0000256" key="7">
    <source>
        <dbReference type="ARBA" id="ARBA00023306"/>
    </source>
</evidence>
<evidence type="ECO:0000256" key="1">
    <source>
        <dbReference type="ARBA" id="ARBA00004370"/>
    </source>
</evidence>
<keyword evidence="6 9" id="KW-0472">Membrane</keyword>
<keyword evidence="3" id="KW-0132">Cell division</keyword>
<evidence type="ECO:0000256" key="4">
    <source>
        <dbReference type="ARBA" id="ARBA00022692"/>
    </source>
</evidence>
<name>A0A6J4K0M8_9ACTN</name>
<dbReference type="InterPro" id="IPR013685">
    <property type="entry name" value="POTRA_FtsQ_type"/>
</dbReference>
<organism evidence="11">
    <name type="scientific">uncultured Friedmanniella sp</name>
    <dbReference type="NCBI Taxonomy" id="335381"/>
    <lineage>
        <taxon>Bacteria</taxon>
        <taxon>Bacillati</taxon>
        <taxon>Actinomycetota</taxon>
        <taxon>Actinomycetes</taxon>
        <taxon>Propionibacteriales</taxon>
        <taxon>Nocardioidaceae</taxon>
        <taxon>Friedmanniella</taxon>
        <taxon>environmental samples</taxon>
    </lineage>
</organism>
<keyword evidence="7" id="KW-0131">Cell cycle</keyword>
<evidence type="ECO:0000259" key="10">
    <source>
        <dbReference type="PROSITE" id="PS51779"/>
    </source>
</evidence>
<dbReference type="Pfam" id="PF08478">
    <property type="entry name" value="POTRA_1"/>
    <property type="match status" value="1"/>
</dbReference>
<dbReference type="AlphaFoldDB" id="A0A6J4K0M8"/>
<dbReference type="PANTHER" id="PTHR37820">
    <property type="entry name" value="CELL DIVISION PROTEIN DIVIB"/>
    <property type="match status" value="1"/>
</dbReference>
<dbReference type="GO" id="GO:0005886">
    <property type="term" value="C:plasma membrane"/>
    <property type="evidence" value="ECO:0007669"/>
    <property type="project" value="TreeGrafter"/>
</dbReference>
<dbReference type="EMBL" id="CADCTT010000041">
    <property type="protein sequence ID" value="CAA9292519.1"/>
    <property type="molecule type" value="Genomic_DNA"/>
</dbReference>
<evidence type="ECO:0000313" key="11">
    <source>
        <dbReference type="EMBL" id="CAA9292519.1"/>
    </source>
</evidence>
<dbReference type="InterPro" id="IPR050487">
    <property type="entry name" value="FtsQ_DivIB"/>
</dbReference>
<reference evidence="11" key="1">
    <citation type="submission" date="2020-02" db="EMBL/GenBank/DDBJ databases">
        <authorList>
            <person name="Meier V. D."/>
        </authorList>
    </citation>
    <scope>NUCLEOTIDE SEQUENCE</scope>
    <source>
        <strain evidence="11">AVDCRST_MAG61</strain>
    </source>
</reference>
<feature type="region of interest" description="Disordered" evidence="8">
    <location>
        <begin position="1"/>
        <end position="28"/>
    </location>
</feature>
<keyword evidence="4 9" id="KW-0812">Transmembrane</keyword>
<gene>
    <name evidence="11" type="ORF">AVDCRST_MAG61-392</name>
</gene>
<feature type="domain" description="POTRA" evidence="10">
    <location>
        <begin position="64"/>
        <end position="132"/>
    </location>
</feature>
<keyword evidence="2" id="KW-1003">Cell membrane</keyword>
<accession>A0A6J4K0M8</accession>
<dbReference type="PROSITE" id="PS51779">
    <property type="entry name" value="POTRA"/>
    <property type="match status" value="1"/>
</dbReference>
<evidence type="ECO:0000256" key="3">
    <source>
        <dbReference type="ARBA" id="ARBA00022618"/>
    </source>
</evidence>
<protein>
    <recommendedName>
        <fullName evidence="10">POTRA domain-containing protein</fullName>
    </recommendedName>
</protein>
<feature type="transmembrane region" description="Helical" evidence="9">
    <location>
        <begin position="38"/>
        <end position="58"/>
    </location>
</feature>
<dbReference type="InterPro" id="IPR034746">
    <property type="entry name" value="POTRA"/>
</dbReference>